<accession>A0A9K3LAR9</accession>
<dbReference type="GO" id="GO:0016491">
    <property type="term" value="F:oxidoreductase activity"/>
    <property type="evidence" value="ECO:0007669"/>
    <property type="project" value="UniProtKB-KW"/>
</dbReference>
<sequence>MILPTSTGLFDLTHRNGTSLPSVVETNSGSHILFYWYSNHLKAMMLAALLWLALFFETLESFSFTPTIISCQPTTTTTSSSPLFASSVDDVTAASDQELNRRERITITLPPFAAMNQQATCQYPSVLHHLHIQSLLSQEEASKACQMAHDFAESTGRWLKPDSERHQSYATCDFPVEDCETLQDFLDEVDFDGRLFKSLSDLYNIEMEDLSYLDLFVAHYQAKTDNNNNPQIMDRLEAHRDGSILAFSLLLNSPDDFEGGGTFYEALRDVPPSFGVLHAGGTIRPQKAGDAVMHCGKILHGADVVTSGSRTVLVGFVDVSERCQRPGVLSEACKEWGRMDVVKYRFERQESKVHQGWLSNNSKFLHGDASSSAVKGFLPALQGVIRRNDPELCRRRRLEAEDILLRNILLPSEERFNDVFDGDISILDFDFEDDPSEA</sequence>
<dbReference type="GO" id="GO:0046872">
    <property type="term" value="F:metal ion binding"/>
    <property type="evidence" value="ECO:0007669"/>
    <property type="project" value="UniProtKB-KW"/>
</dbReference>
<feature type="domain" description="Fe2OG dioxygenase" evidence="2">
    <location>
        <begin position="211"/>
        <end position="319"/>
    </location>
</feature>
<reference evidence="3" key="1">
    <citation type="journal article" date="2021" name="Sci. Rep.">
        <title>Diploid genomic architecture of Nitzschia inconspicua, an elite biomass production diatom.</title>
        <authorList>
            <person name="Oliver A."/>
            <person name="Podell S."/>
            <person name="Pinowska A."/>
            <person name="Traller J.C."/>
            <person name="Smith S.R."/>
            <person name="McClure R."/>
            <person name="Beliaev A."/>
            <person name="Bohutskyi P."/>
            <person name="Hill E.A."/>
            <person name="Rabines A."/>
            <person name="Zheng H."/>
            <person name="Allen L.Z."/>
            <person name="Kuo A."/>
            <person name="Grigoriev I.V."/>
            <person name="Allen A.E."/>
            <person name="Hazlebeck D."/>
            <person name="Allen E.E."/>
        </authorList>
    </citation>
    <scope>NUCLEOTIDE SEQUENCE</scope>
    <source>
        <strain evidence="3">Hildebrandi</strain>
    </source>
</reference>
<dbReference type="EMBL" id="JAGRRH010000014">
    <property type="protein sequence ID" value="KAG7358717.1"/>
    <property type="molecule type" value="Genomic_DNA"/>
</dbReference>
<name>A0A9K3LAR9_9STRA</name>
<keyword evidence="1" id="KW-0479">Metal-binding</keyword>
<dbReference type="OrthoDB" id="42213at2759"/>
<keyword evidence="1" id="KW-0560">Oxidoreductase</keyword>
<keyword evidence="1" id="KW-0408">Iron</keyword>
<comment type="similarity">
    <text evidence="1">Belongs to the iron/ascorbate-dependent oxidoreductase family.</text>
</comment>
<dbReference type="PROSITE" id="PS51471">
    <property type="entry name" value="FE2OG_OXY"/>
    <property type="match status" value="1"/>
</dbReference>
<dbReference type="Proteomes" id="UP000693970">
    <property type="component" value="Unassembled WGS sequence"/>
</dbReference>
<organism evidence="3 4">
    <name type="scientific">Nitzschia inconspicua</name>
    <dbReference type="NCBI Taxonomy" id="303405"/>
    <lineage>
        <taxon>Eukaryota</taxon>
        <taxon>Sar</taxon>
        <taxon>Stramenopiles</taxon>
        <taxon>Ochrophyta</taxon>
        <taxon>Bacillariophyta</taxon>
        <taxon>Bacillariophyceae</taxon>
        <taxon>Bacillariophycidae</taxon>
        <taxon>Bacillariales</taxon>
        <taxon>Bacillariaceae</taxon>
        <taxon>Nitzschia</taxon>
    </lineage>
</organism>
<reference evidence="3" key="2">
    <citation type="submission" date="2021-04" db="EMBL/GenBank/DDBJ databases">
        <authorList>
            <person name="Podell S."/>
        </authorList>
    </citation>
    <scope>NUCLEOTIDE SEQUENCE</scope>
    <source>
        <strain evidence="3">Hildebrandi</strain>
    </source>
</reference>
<comment type="caution">
    <text evidence="3">The sequence shown here is derived from an EMBL/GenBank/DDBJ whole genome shotgun (WGS) entry which is preliminary data.</text>
</comment>
<keyword evidence="4" id="KW-1185">Reference proteome</keyword>
<gene>
    <name evidence="3" type="ORF">IV203_015306</name>
</gene>
<evidence type="ECO:0000313" key="3">
    <source>
        <dbReference type="EMBL" id="KAG7358717.1"/>
    </source>
</evidence>
<dbReference type="InterPro" id="IPR005123">
    <property type="entry name" value="Oxoglu/Fe-dep_dioxygenase_dom"/>
</dbReference>
<evidence type="ECO:0000313" key="4">
    <source>
        <dbReference type="Proteomes" id="UP000693970"/>
    </source>
</evidence>
<proteinExistence type="inferred from homology"/>
<dbReference type="AlphaFoldDB" id="A0A9K3LAR9"/>
<evidence type="ECO:0000256" key="1">
    <source>
        <dbReference type="RuleBase" id="RU003682"/>
    </source>
</evidence>
<protein>
    <recommendedName>
        <fullName evidence="2">Fe2OG dioxygenase domain-containing protein</fullName>
    </recommendedName>
</protein>
<evidence type="ECO:0000259" key="2">
    <source>
        <dbReference type="PROSITE" id="PS51471"/>
    </source>
</evidence>